<evidence type="ECO:0000313" key="7">
    <source>
        <dbReference type="Proteomes" id="UP000291380"/>
    </source>
</evidence>
<evidence type="ECO:0000256" key="1">
    <source>
        <dbReference type="ARBA" id="ARBA00009437"/>
    </source>
</evidence>
<dbReference type="PANTHER" id="PTHR30346">
    <property type="entry name" value="TRANSCRIPTIONAL DUAL REGULATOR HCAR-RELATED"/>
    <property type="match status" value="1"/>
</dbReference>
<dbReference type="Pfam" id="PF03466">
    <property type="entry name" value="LysR_substrate"/>
    <property type="match status" value="1"/>
</dbReference>
<dbReference type="GO" id="GO:0032993">
    <property type="term" value="C:protein-DNA complex"/>
    <property type="evidence" value="ECO:0007669"/>
    <property type="project" value="TreeGrafter"/>
</dbReference>
<dbReference type="RefSeq" id="WP_131270765.1">
    <property type="nucleotide sequence ID" value="NZ_SJOA01000004.1"/>
</dbReference>
<dbReference type="Proteomes" id="UP000291380">
    <property type="component" value="Unassembled WGS sequence"/>
</dbReference>
<keyword evidence="4" id="KW-0804">Transcription</keyword>
<comment type="caution">
    <text evidence="6">The sequence shown here is derived from an EMBL/GenBank/DDBJ whole genome shotgun (WGS) entry which is preliminary data.</text>
</comment>
<protein>
    <submittedName>
        <fullName evidence="6">LysR family transcriptional regulator</fullName>
    </submittedName>
</protein>
<dbReference type="Gene3D" id="3.40.190.10">
    <property type="entry name" value="Periplasmic binding protein-like II"/>
    <property type="match status" value="2"/>
</dbReference>
<sequence>MELRHLRYFVALAEELNFTRAAQKLCTVQPSLSQQIKDLEEEVGVQLIDRSARKIALTAEGQGFLKYALESIKYAELAIAHARQIANQGQQQLFIGVLHVAEMTIIPQVIQQVRAQFPQVDLKIRSLSCSEQVQALKNSELDLIFSRVCIDDPVYTSTMLFEEKLLFVAHQNYIANRKIYDLKQIQNDDFIVCDQLFSPFFYQRIEEFTQKENLKLQYKYQVTNALQHINLINMGLGWSFIPEYARQLLNSNVQSIELKQDLPTLPLYASYRTDAENPVLQFTAKIIQQSVQQQVSK</sequence>
<dbReference type="FunFam" id="1.10.10.10:FF:000001">
    <property type="entry name" value="LysR family transcriptional regulator"/>
    <property type="match status" value="1"/>
</dbReference>
<keyword evidence="2" id="KW-0805">Transcription regulation</keyword>
<dbReference type="InterPro" id="IPR000847">
    <property type="entry name" value="LysR_HTH_N"/>
</dbReference>
<evidence type="ECO:0000313" key="6">
    <source>
        <dbReference type="EMBL" id="TCB60629.1"/>
    </source>
</evidence>
<dbReference type="PANTHER" id="PTHR30346:SF0">
    <property type="entry name" value="HCA OPERON TRANSCRIPTIONAL ACTIVATOR HCAR"/>
    <property type="match status" value="1"/>
</dbReference>
<dbReference type="InterPro" id="IPR005119">
    <property type="entry name" value="LysR_subst-bd"/>
</dbReference>
<dbReference type="SUPFAM" id="SSF46785">
    <property type="entry name" value="Winged helix' DNA-binding domain"/>
    <property type="match status" value="1"/>
</dbReference>
<reference evidence="6 7" key="1">
    <citation type="submission" date="2019-02" db="EMBL/GenBank/DDBJ databases">
        <title>High diversity of culturable Acinetobacter species in natural soil and water ecosystems.</title>
        <authorList>
            <person name="Radolfova-Krizova L."/>
            <person name="Nemec A."/>
        </authorList>
    </citation>
    <scope>NUCLEOTIDE SEQUENCE [LARGE SCALE GENOMIC DNA]</scope>
    <source>
        <strain evidence="6 7">ANC 4281</strain>
    </source>
</reference>
<evidence type="ECO:0000256" key="4">
    <source>
        <dbReference type="ARBA" id="ARBA00023163"/>
    </source>
</evidence>
<dbReference type="GO" id="GO:0003700">
    <property type="term" value="F:DNA-binding transcription factor activity"/>
    <property type="evidence" value="ECO:0007669"/>
    <property type="project" value="InterPro"/>
</dbReference>
<dbReference type="AlphaFoldDB" id="A0A4R0ENR7"/>
<dbReference type="PROSITE" id="PS50931">
    <property type="entry name" value="HTH_LYSR"/>
    <property type="match status" value="1"/>
</dbReference>
<evidence type="ECO:0000256" key="3">
    <source>
        <dbReference type="ARBA" id="ARBA00023125"/>
    </source>
</evidence>
<dbReference type="Gene3D" id="1.10.10.10">
    <property type="entry name" value="Winged helix-like DNA-binding domain superfamily/Winged helix DNA-binding domain"/>
    <property type="match status" value="1"/>
</dbReference>
<organism evidence="6 7">
    <name type="scientific">Acinetobacter terrae</name>
    <dbReference type="NCBI Taxonomy" id="2731247"/>
    <lineage>
        <taxon>Bacteria</taxon>
        <taxon>Pseudomonadati</taxon>
        <taxon>Pseudomonadota</taxon>
        <taxon>Gammaproteobacteria</taxon>
        <taxon>Moraxellales</taxon>
        <taxon>Moraxellaceae</taxon>
        <taxon>Acinetobacter</taxon>
        <taxon>Acinetobacter Taxon 24</taxon>
    </lineage>
</organism>
<keyword evidence="3" id="KW-0238">DNA-binding</keyword>
<evidence type="ECO:0000256" key="2">
    <source>
        <dbReference type="ARBA" id="ARBA00023015"/>
    </source>
</evidence>
<dbReference type="CDD" id="cd08414">
    <property type="entry name" value="PBP2_LTTR_aromatics_like"/>
    <property type="match status" value="1"/>
</dbReference>
<evidence type="ECO:0000259" key="5">
    <source>
        <dbReference type="PROSITE" id="PS50931"/>
    </source>
</evidence>
<dbReference type="OrthoDB" id="5289754at2"/>
<dbReference type="PRINTS" id="PR00039">
    <property type="entry name" value="HTHLYSR"/>
</dbReference>
<gene>
    <name evidence="6" type="ORF">E0H85_04975</name>
</gene>
<accession>A0A4R0ENR7</accession>
<dbReference type="Pfam" id="PF00126">
    <property type="entry name" value="HTH_1"/>
    <property type="match status" value="1"/>
</dbReference>
<dbReference type="InterPro" id="IPR036388">
    <property type="entry name" value="WH-like_DNA-bd_sf"/>
</dbReference>
<dbReference type="GO" id="GO:0003677">
    <property type="term" value="F:DNA binding"/>
    <property type="evidence" value="ECO:0007669"/>
    <property type="project" value="UniProtKB-KW"/>
</dbReference>
<name>A0A4R0ENR7_9GAMM</name>
<dbReference type="InterPro" id="IPR036390">
    <property type="entry name" value="WH_DNA-bd_sf"/>
</dbReference>
<dbReference type="EMBL" id="SJOA01000004">
    <property type="protein sequence ID" value="TCB60629.1"/>
    <property type="molecule type" value="Genomic_DNA"/>
</dbReference>
<feature type="domain" description="HTH lysR-type" evidence="5">
    <location>
        <begin position="1"/>
        <end position="58"/>
    </location>
</feature>
<comment type="similarity">
    <text evidence="1">Belongs to the LysR transcriptional regulatory family.</text>
</comment>
<dbReference type="SUPFAM" id="SSF53850">
    <property type="entry name" value="Periplasmic binding protein-like II"/>
    <property type="match status" value="1"/>
</dbReference>
<proteinExistence type="inferred from homology"/>